<evidence type="ECO:0000313" key="2">
    <source>
        <dbReference type="EMBL" id="SMY09753.1"/>
    </source>
</evidence>
<dbReference type="InterPro" id="IPR036291">
    <property type="entry name" value="NAD(P)-bd_dom_sf"/>
</dbReference>
<dbReference type="EC" id="1.1.1.-" evidence="2"/>
<dbReference type="PANTHER" id="PTHR42760:SF122">
    <property type="entry name" value="NAD(P)-BINDING PROTEIN"/>
    <property type="match status" value="1"/>
</dbReference>
<dbReference type="InterPro" id="IPR020904">
    <property type="entry name" value="Sc_DH/Rdtase_CS"/>
</dbReference>
<proteinExistence type="inferred from homology"/>
<dbReference type="RefSeq" id="WP_093993934.1">
    <property type="nucleotide sequence ID" value="NZ_FXZK01000012.1"/>
</dbReference>
<dbReference type="GO" id="GO:0048038">
    <property type="term" value="F:quinone binding"/>
    <property type="evidence" value="ECO:0007669"/>
    <property type="project" value="TreeGrafter"/>
</dbReference>
<dbReference type="OrthoDB" id="9797020at2"/>
<dbReference type="CDD" id="cd05233">
    <property type="entry name" value="SDR_c"/>
    <property type="match status" value="1"/>
</dbReference>
<dbReference type="InterPro" id="IPR002347">
    <property type="entry name" value="SDR_fam"/>
</dbReference>
<dbReference type="PANTHER" id="PTHR42760">
    <property type="entry name" value="SHORT-CHAIN DEHYDROGENASES/REDUCTASES FAMILY MEMBER"/>
    <property type="match status" value="1"/>
</dbReference>
<keyword evidence="3" id="KW-1185">Reference proteome</keyword>
<dbReference type="GO" id="GO:0006633">
    <property type="term" value="P:fatty acid biosynthetic process"/>
    <property type="evidence" value="ECO:0007669"/>
    <property type="project" value="TreeGrafter"/>
</dbReference>
<dbReference type="PRINTS" id="PR00081">
    <property type="entry name" value="GDHRDH"/>
</dbReference>
<organism evidence="2 3">
    <name type="scientific">Flavimaricola marinus</name>
    <dbReference type="NCBI Taxonomy" id="1819565"/>
    <lineage>
        <taxon>Bacteria</taxon>
        <taxon>Pseudomonadati</taxon>
        <taxon>Pseudomonadota</taxon>
        <taxon>Alphaproteobacteria</taxon>
        <taxon>Rhodobacterales</taxon>
        <taxon>Paracoccaceae</taxon>
        <taxon>Flavimaricola</taxon>
    </lineage>
</organism>
<keyword evidence="2" id="KW-0560">Oxidoreductase</keyword>
<dbReference type="Gene3D" id="3.40.50.720">
    <property type="entry name" value="NAD(P)-binding Rossmann-like Domain"/>
    <property type="match status" value="1"/>
</dbReference>
<reference evidence="2 3" key="1">
    <citation type="submission" date="2017-05" db="EMBL/GenBank/DDBJ databases">
        <authorList>
            <person name="Song R."/>
            <person name="Chenine A.L."/>
            <person name="Ruprecht R.M."/>
        </authorList>
    </citation>
    <scope>NUCLEOTIDE SEQUENCE [LARGE SCALE GENOMIC DNA]</scope>
    <source>
        <strain evidence="2 3">CECT 8899</strain>
    </source>
</reference>
<name>A0A238LJP5_9RHOB</name>
<dbReference type="EMBL" id="FXZK01000012">
    <property type="protein sequence ID" value="SMY09753.1"/>
    <property type="molecule type" value="Genomic_DNA"/>
</dbReference>
<dbReference type="GO" id="GO:0016616">
    <property type="term" value="F:oxidoreductase activity, acting on the CH-OH group of donors, NAD or NADP as acceptor"/>
    <property type="evidence" value="ECO:0007669"/>
    <property type="project" value="TreeGrafter"/>
</dbReference>
<dbReference type="AlphaFoldDB" id="A0A238LJP5"/>
<dbReference type="FunFam" id="3.40.50.720:FF:000084">
    <property type="entry name" value="Short-chain dehydrogenase reductase"/>
    <property type="match status" value="1"/>
</dbReference>
<evidence type="ECO:0000256" key="1">
    <source>
        <dbReference type="ARBA" id="ARBA00006484"/>
    </source>
</evidence>
<gene>
    <name evidence="2" type="primary">linC_2</name>
    <name evidence="2" type="ORF">LOM8899_03925</name>
</gene>
<sequence>MNRLQDKICVVTGAADGIGYAIASAMAAEGAHVWLSDIDDAKGKAAAERLNAGPGAATYHRCDVAMAGDVTALFDEVLAAHGRVDVLVNNAAIAIGGMPLHEMEDAQWDRLMSVNLTSVFRCCKAVLPAMIAQKSGSIINIASAQGHIGLDGWTAYAGAKGAIMAMTRQMSVEFGPSNVRVNSISPGTIDTPMNLQVVADLGEHLSKTWVKMHPIGRIGRAEEVAEAAVYLASDLAGFTTGIDLKVDGGLTNAPRYVPEFFQPDAK</sequence>
<protein>
    <submittedName>
        <fullName evidence="2">2,5-dichloro-2,5-cyclohexadiene-1,4-diol dehydrogenase</fullName>
        <ecNumber evidence="2">1.1.1.-</ecNumber>
    </submittedName>
</protein>
<dbReference type="Pfam" id="PF13561">
    <property type="entry name" value="adh_short_C2"/>
    <property type="match status" value="1"/>
</dbReference>
<dbReference type="Proteomes" id="UP000201613">
    <property type="component" value="Unassembled WGS sequence"/>
</dbReference>
<dbReference type="NCBIfam" id="NF005559">
    <property type="entry name" value="PRK07231.1"/>
    <property type="match status" value="1"/>
</dbReference>
<dbReference type="PRINTS" id="PR00080">
    <property type="entry name" value="SDRFAMILY"/>
</dbReference>
<accession>A0A238LJP5</accession>
<comment type="similarity">
    <text evidence="1">Belongs to the short-chain dehydrogenases/reductases (SDR) family.</text>
</comment>
<evidence type="ECO:0000313" key="3">
    <source>
        <dbReference type="Proteomes" id="UP000201613"/>
    </source>
</evidence>
<dbReference type="SUPFAM" id="SSF51735">
    <property type="entry name" value="NAD(P)-binding Rossmann-fold domains"/>
    <property type="match status" value="1"/>
</dbReference>
<dbReference type="PROSITE" id="PS00061">
    <property type="entry name" value="ADH_SHORT"/>
    <property type="match status" value="1"/>
</dbReference>